<gene>
    <name evidence="2" type="ORF">PXEA_LOCUS27423</name>
</gene>
<reference evidence="2" key="1">
    <citation type="submission" date="2018-11" db="EMBL/GenBank/DDBJ databases">
        <authorList>
            <consortium name="Pathogen Informatics"/>
        </authorList>
    </citation>
    <scope>NUCLEOTIDE SEQUENCE</scope>
</reference>
<evidence type="ECO:0000256" key="1">
    <source>
        <dbReference type="SAM" id="MobiDB-lite"/>
    </source>
</evidence>
<comment type="caution">
    <text evidence="2">The sequence shown here is derived from an EMBL/GenBank/DDBJ whole genome shotgun (WGS) entry which is preliminary data.</text>
</comment>
<dbReference type="Proteomes" id="UP000784294">
    <property type="component" value="Unassembled WGS sequence"/>
</dbReference>
<sequence>MSTLTGKTIDKFPFASSPSSSSFLPGQAATVSGVLMARPKSRDHLDSVAGAPAGGRNRLSVTWHLKPEYHTCPMVGQLEPATGPPRMLASDGPIGERPGRPSSRHAGAGCCTAAAPGPTNGATAGRVLLAEREAGESSRGLLVDLVPAKIELMPVDQSGYAQLVHDQAHFHQCHMRQLSTPNERSSSPNLYTKFPTSFV</sequence>
<feature type="region of interest" description="Disordered" evidence="1">
    <location>
        <begin position="179"/>
        <end position="199"/>
    </location>
</feature>
<name>A0A3S5BQ20_9PLAT</name>
<feature type="region of interest" description="Disordered" evidence="1">
    <location>
        <begin position="1"/>
        <end position="25"/>
    </location>
</feature>
<keyword evidence="3" id="KW-1185">Reference proteome</keyword>
<dbReference type="AlphaFoldDB" id="A0A3S5BQ20"/>
<accession>A0A3S5BQ20</accession>
<organism evidence="2 3">
    <name type="scientific">Protopolystoma xenopodis</name>
    <dbReference type="NCBI Taxonomy" id="117903"/>
    <lineage>
        <taxon>Eukaryota</taxon>
        <taxon>Metazoa</taxon>
        <taxon>Spiralia</taxon>
        <taxon>Lophotrochozoa</taxon>
        <taxon>Platyhelminthes</taxon>
        <taxon>Monogenea</taxon>
        <taxon>Polyopisthocotylea</taxon>
        <taxon>Polystomatidea</taxon>
        <taxon>Polystomatidae</taxon>
        <taxon>Protopolystoma</taxon>
    </lineage>
</organism>
<evidence type="ECO:0000313" key="2">
    <source>
        <dbReference type="EMBL" id="VEL33983.1"/>
    </source>
</evidence>
<protein>
    <submittedName>
        <fullName evidence="2">Uncharacterized protein</fullName>
    </submittedName>
</protein>
<feature type="compositionally biased region" description="Low complexity" evidence="1">
    <location>
        <begin position="12"/>
        <end position="25"/>
    </location>
</feature>
<evidence type="ECO:0000313" key="3">
    <source>
        <dbReference type="Proteomes" id="UP000784294"/>
    </source>
</evidence>
<proteinExistence type="predicted"/>
<feature type="region of interest" description="Disordered" evidence="1">
    <location>
        <begin position="81"/>
        <end position="108"/>
    </location>
</feature>
<dbReference type="EMBL" id="CAAALY010246774">
    <property type="protein sequence ID" value="VEL33983.1"/>
    <property type="molecule type" value="Genomic_DNA"/>
</dbReference>